<evidence type="ECO:0000256" key="6">
    <source>
        <dbReference type="SAM" id="MobiDB-lite"/>
    </source>
</evidence>
<sequence>MNAKASVSKELNAKHRKILEGLLKLPENRECADCKSKGPRWASVNLGIFICMQCSGIHRSLGVHISKVRSATLDTWLPEQVAFIQTMGNVKANSYWEAELPPNYDRVGIENFIRAKYEEKRWVAKDGIPNSPSRMQENEAPIQWQRSPERSGRAGYFDSPSREKKTFQTRSPKSNIISATKTDGSNIPAIKTSLPVPPKGSEPVIRKAEPAVPSAQTTKVVAEAVSSPKVDVATDLFDMLSMEDGPAESGSEAAPSDDNLWAGFQSVGENSTTGTTGCSEPVDNKAKPTSEIVDLFKDSPPISQPNASDKPQKDVKSDILSLFEKGNTTAPYTLHQQQQLAMLAHQQSLLMAAASNQQVSGGTNMPNQNWLTAANQIPRMMMPAVGKEEIEKYLQQMRNMAAANSGGNPAQIPTSGFYPMGLHGGTNGMPAALPGPTTQNACLESSGASNTQSAIPSVSSGTSSSSSSAKDYDFSSLTQGMFSKP</sequence>
<evidence type="ECO:0000259" key="7">
    <source>
        <dbReference type="PROSITE" id="PS50115"/>
    </source>
</evidence>
<dbReference type="CDD" id="cd08204">
    <property type="entry name" value="ArfGap"/>
    <property type="match status" value="1"/>
</dbReference>
<keyword evidence="2" id="KW-0479">Metal-binding</keyword>
<dbReference type="Gene3D" id="1.10.220.150">
    <property type="entry name" value="Arf GTPase activating protein"/>
    <property type="match status" value="1"/>
</dbReference>
<dbReference type="PROSITE" id="PS50115">
    <property type="entry name" value="ARFGAP"/>
    <property type="match status" value="1"/>
</dbReference>
<organism evidence="8 9">
    <name type="scientific">Centaurea solstitialis</name>
    <name type="common">yellow star-thistle</name>
    <dbReference type="NCBI Taxonomy" id="347529"/>
    <lineage>
        <taxon>Eukaryota</taxon>
        <taxon>Viridiplantae</taxon>
        <taxon>Streptophyta</taxon>
        <taxon>Embryophyta</taxon>
        <taxon>Tracheophyta</taxon>
        <taxon>Spermatophyta</taxon>
        <taxon>Magnoliopsida</taxon>
        <taxon>eudicotyledons</taxon>
        <taxon>Gunneridae</taxon>
        <taxon>Pentapetalae</taxon>
        <taxon>asterids</taxon>
        <taxon>campanulids</taxon>
        <taxon>Asterales</taxon>
        <taxon>Asteraceae</taxon>
        <taxon>Carduoideae</taxon>
        <taxon>Cardueae</taxon>
        <taxon>Centaureinae</taxon>
        <taxon>Centaurea</taxon>
    </lineage>
</organism>
<evidence type="ECO:0000256" key="4">
    <source>
        <dbReference type="ARBA" id="ARBA00022833"/>
    </source>
</evidence>
<feature type="region of interest" description="Disordered" evidence="6">
    <location>
        <begin position="128"/>
        <end position="204"/>
    </location>
</feature>
<gene>
    <name evidence="8" type="ORF">OSB04_003945</name>
</gene>
<dbReference type="Proteomes" id="UP001172457">
    <property type="component" value="Chromosome 1"/>
</dbReference>
<evidence type="ECO:0000256" key="3">
    <source>
        <dbReference type="ARBA" id="ARBA00022771"/>
    </source>
</evidence>
<dbReference type="PANTHER" id="PTHR46419">
    <property type="entry name" value="ADP-RIBOSYLATION FACTOR GTPASE-ACTIVATING PROTEIN AGD5"/>
    <property type="match status" value="1"/>
</dbReference>
<keyword evidence="1" id="KW-0343">GTPase activation</keyword>
<keyword evidence="3 5" id="KW-0863">Zinc-finger</keyword>
<dbReference type="GO" id="GO:0008270">
    <property type="term" value="F:zinc ion binding"/>
    <property type="evidence" value="ECO:0007669"/>
    <property type="project" value="UniProtKB-KW"/>
</dbReference>
<feature type="region of interest" description="Disordered" evidence="6">
    <location>
        <begin position="432"/>
        <end position="485"/>
    </location>
</feature>
<dbReference type="InterPro" id="IPR038508">
    <property type="entry name" value="ArfGAP_dom_sf"/>
</dbReference>
<dbReference type="GO" id="GO:0005096">
    <property type="term" value="F:GTPase activator activity"/>
    <property type="evidence" value="ECO:0007669"/>
    <property type="project" value="UniProtKB-KW"/>
</dbReference>
<dbReference type="EMBL" id="JARYMX010000001">
    <property type="protein sequence ID" value="KAJ9567979.1"/>
    <property type="molecule type" value="Genomic_DNA"/>
</dbReference>
<feature type="compositionally biased region" description="Polar residues" evidence="6">
    <location>
        <begin position="168"/>
        <end position="185"/>
    </location>
</feature>
<keyword evidence="9" id="KW-1185">Reference proteome</keyword>
<evidence type="ECO:0000256" key="2">
    <source>
        <dbReference type="ARBA" id="ARBA00022723"/>
    </source>
</evidence>
<dbReference type="PANTHER" id="PTHR46419:SF10">
    <property type="entry name" value="ARF GTPASE ACTIVATING PROTEIN"/>
    <property type="match status" value="1"/>
</dbReference>
<protein>
    <recommendedName>
        <fullName evidence="7">Arf-GAP domain-containing protein</fullName>
    </recommendedName>
</protein>
<dbReference type="InterPro" id="IPR037278">
    <property type="entry name" value="ARFGAP/RecO"/>
</dbReference>
<feature type="compositionally biased region" description="Polar residues" evidence="6">
    <location>
        <begin position="436"/>
        <end position="452"/>
    </location>
</feature>
<feature type="domain" description="Arf-GAP" evidence="7">
    <location>
        <begin position="16"/>
        <end position="130"/>
    </location>
</feature>
<dbReference type="SMART" id="SM00105">
    <property type="entry name" value="ArfGap"/>
    <property type="match status" value="1"/>
</dbReference>
<comment type="caution">
    <text evidence="8">The sequence shown here is derived from an EMBL/GenBank/DDBJ whole genome shotgun (WGS) entry which is preliminary data.</text>
</comment>
<dbReference type="PRINTS" id="PR00405">
    <property type="entry name" value="REVINTRACTNG"/>
</dbReference>
<feature type="compositionally biased region" description="Low complexity" evidence="6">
    <location>
        <begin position="453"/>
        <end position="469"/>
    </location>
</feature>
<dbReference type="Pfam" id="PF01412">
    <property type="entry name" value="ArfGap"/>
    <property type="match status" value="1"/>
</dbReference>
<keyword evidence="4" id="KW-0862">Zinc</keyword>
<dbReference type="AlphaFoldDB" id="A0AA38WVF2"/>
<evidence type="ECO:0000256" key="1">
    <source>
        <dbReference type="ARBA" id="ARBA00022468"/>
    </source>
</evidence>
<evidence type="ECO:0000313" key="8">
    <source>
        <dbReference type="EMBL" id="KAJ9567979.1"/>
    </source>
</evidence>
<dbReference type="SUPFAM" id="SSF57863">
    <property type="entry name" value="ArfGap/RecO-like zinc finger"/>
    <property type="match status" value="1"/>
</dbReference>
<proteinExistence type="predicted"/>
<dbReference type="InterPro" id="IPR044520">
    <property type="entry name" value="ARF_GAP_AGD5/15"/>
</dbReference>
<dbReference type="FunFam" id="1.10.220.150:FF:000009">
    <property type="entry name" value="stromal membrane-associated protein 1 isoform X1"/>
    <property type="match status" value="1"/>
</dbReference>
<accession>A0AA38WVF2</accession>
<evidence type="ECO:0000313" key="9">
    <source>
        <dbReference type="Proteomes" id="UP001172457"/>
    </source>
</evidence>
<evidence type="ECO:0000256" key="5">
    <source>
        <dbReference type="PROSITE-ProRule" id="PRU00288"/>
    </source>
</evidence>
<reference evidence="8" key="1">
    <citation type="submission" date="2023-03" db="EMBL/GenBank/DDBJ databases">
        <title>Chromosome-scale reference genome and RAD-based genetic map of yellow starthistle (Centaurea solstitialis) reveal putative structural variation and QTLs associated with invader traits.</title>
        <authorList>
            <person name="Reatini B."/>
            <person name="Cang F.A."/>
            <person name="Jiang Q."/>
            <person name="Mckibben M.T.W."/>
            <person name="Barker M.S."/>
            <person name="Rieseberg L.H."/>
            <person name="Dlugosch K.M."/>
        </authorList>
    </citation>
    <scope>NUCLEOTIDE SEQUENCE</scope>
    <source>
        <strain evidence="8">CAN-66</strain>
        <tissue evidence="8">Leaf</tissue>
    </source>
</reference>
<name>A0AA38WVF2_9ASTR</name>
<feature type="region of interest" description="Disordered" evidence="6">
    <location>
        <begin position="296"/>
        <end position="315"/>
    </location>
</feature>
<dbReference type="InterPro" id="IPR001164">
    <property type="entry name" value="ArfGAP_dom"/>
</dbReference>